<dbReference type="AlphaFoldDB" id="A0A1X2HMU0"/>
<dbReference type="STRING" id="13706.A0A1X2HMU0"/>
<dbReference type="GO" id="GO:0030145">
    <property type="term" value="F:manganese ion binding"/>
    <property type="evidence" value="ECO:0007669"/>
    <property type="project" value="InterPro"/>
</dbReference>
<feature type="domain" description="Cytosol aminopeptidase" evidence="5">
    <location>
        <begin position="364"/>
        <end position="371"/>
    </location>
</feature>
<dbReference type="PRINTS" id="PR00481">
    <property type="entry name" value="LAMNOPPTDASE"/>
</dbReference>
<evidence type="ECO:0000256" key="1">
    <source>
        <dbReference type="ARBA" id="ARBA00009528"/>
    </source>
</evidence>
<dbReference type="PROSITE" id="PS00631">
    <property type="entry name" value="CYTOSOL_AP"/>
    <property type="match status" value="1"/>
</dbReference>
<evidence type="ECO:0000256" key="2">
    <source>
        <dbReference type="ARBA" id="ARBA00022438"/>
    </source>
</evidence>
<organism evidence="6 7">
    <name type="scientific">Syncephalastrum racemosum</name>
    <name type="common">Filamentous fungus</name>
    <dbReference type="NCBI Taxonomy" id="13706"/>
    <lineage>
        <taxon>Eukaryota</taxon>
        <taxon>Fungi</taxon>
        <taxon>Fungi incertae sedis</taxon>
        <taxon>Mucoromycota</taxon>
        <taxon>Mucoromycotina</taxon>
        <taxon>Mucoromycetes</taxon>
        <taxon>Mucorales</taxon>
        <taxon>Syncephalastraceae</taxon>
        <taxon>Syncephalastrum</taxon>
    </lineage>
</organism>
<evidence type="ECO:0000313" key="7">
    <source>
        <dbReference type="Proteomes" id="UP000242180"/>
    </source>
</evidence>
<evidence type="ECO:0000256" key="4">
    <source>
        <dbReference type="ARBA" id="ARBA00022801"/>
    </source>
</evidence>
<name>A0A1X2HMU0_SYNRA</name>
<gene>
    <name evidence="6" type="ORF">BCR43DRAFT_468908</name>
</gene>
<dbReference type="OrthoDB" id="412814at2759"/>
<evidence type="ECO:0000256" key="3">
    <source>
        <dbReference type="ARBA" id="ARBA00022670"/>
    </source>
</evidence>
<comment type="similarity">
    <text evidence="1">Belongs to the peptidase M17 family.</text>
</comment>
<dbReference type="Proteomes" id="UP000242180">
    <property type="component" value="Unassembled WGS sequence"/>
</dbReference>
<dbReference type="PANTHER" id="PTHR11963:SF48">
    <property type="entry name" value="DIPEPTIDASE B, ISOFORM A"/>
    <property type="match status" value="1"/>
</dbReference>
<dbReference type="Pfam" id="PF00883">
    <property type="entry name" value="Peptidase_M17"/>
    <property type="match status" value="1"/>
</dbReference>
<comment type="caution">
    <text evidence="6">The sequence shown here is derived from an EMBL/GenBank/DDBJ whole genome shotgun (WGS) entry which is preliminary data.</text>
</comment>
<dbReference type="OMA" id="ISCFKAP"/>
<dbReference type="InterPro" id="IPR000819">
    <property type="entry name" value="Peptidase_M17_C"/>
</dbReference>
<reference evidence="6 7" key="1">
    <citation type="submission" date="2016-07" db="EMBL/GenBank/DDBJ databases">
        <title>Pervasive Adenine N6-methylation of Active Genes in Fungi.</title>
        <authorList>
            <consortium name="DOE Joint Genome Institute"/>
            <person name="Mondo S.J."/>
            <person name="Dannebaum R.O."/>
            <person name="Kuo R.C."/>
            <person name="Labutti K."/>
            <person name="Haridas S."/>
            <person name="Kuo A."/>
            <person name="Salamov A."/>
            <person name="Ahrendt S.R."/>
            <person name="Lipzen A."/>
            <person name="Sullivan W."/>
            <person name="Andreopoulos W.B."/>
            <person name="Clum A."/>
            <person name="Lindquist E."/>
            <person name="Daum C."/>
            <person name="Ramamoorthy G.K."/>
            <person name="Gryganskyi A."/>
            <person name="Culley D."/>
            <person name="Magnuson J.K."/>
            <person name="James T.Y."/>
            <person name="O'Malley M.A."/>
            <person name="Stajich J.E."/>
            <person name="Spatafora J.W."/>
            <person name="Visel A."/>
            <person name="Grigoriev I.V."/>
        </authorList>
    </citation>
    <scope>NUCLEOTIDE SEQUENCE [LARGE SCALE GENOMIC DNA]</scope>
    <source>
        <strain evidence="6 7">NRRL 2496</strain>
    </source>
</reference>
<evidence type="ECO:0000259" key="5">
    <source>
        <dbReference type="PROSITE" id="PS00631"/>
    </source>
</evidence>
<dbReference type="Gene3D" id="3.40.630.10">
    <property type="entry name" value="Zn peptidases"/>
    <property type="match status" value="1"/>
</dbReference>
<dbReference type="GO" id="GO:0005737">
    <property type="term" value="C:cytoplasm"/>
    <property type="evidence" value="ECO:0007669"/>
    <property type="project" value="InterPro"/>
</dbReference>
<keyword evidence="4" id="KW-0378">Hydrolase</keyword>
<dbReference type="SUPFAM" id="SSF53187">
    <property type="entry name" value="Zn-dependent exopeptidases"/>
    <property type="match status" value="1"/>
</dbReference>
<sequence length="546" mass="59490">MSMDLPRIEVLDPSNAPSLTGPSNNDAAIVFYSDKSSLTKIAPFTQSYFDLDAQFGESLQLLVQDNTRVLIAPLGSLRSDVDDVRRFKDAAFAAGQRALKAGIRKPWISFADPPTDTRLGWLHQNDQDEYVHFAEVTLLGLLEAAYEPIDAREHAERVGKPLPVFDQLTLSVGLASAEQTTLIERVVAIETGRRVAKDIGSPDPERMCPGRIVDYLNTVFKDDSSVKMTVIDDVDAIQRAYPLAHAVTRASLKVPRHHPRFVHFEYQSPDQSKVKENLYFVGKGVTYDTGGADIKCSGHMRGMSRDKCGAAAVAGFIKTLSMLKPESVNVHAGLALVRNSVGSDSYVSDEVIYSRNGTRVLVGNTDAEGRMVMTDLLCEFKERAVAHLASSEPSAKAPHFLFTVATLTGHALRAYDGYAIAMDNGFARKHKMSQRIHDAGHVLADPFEISTFRREDIEVVQPGRACEDVVQANDKASTMTNRGHQYPAGFMLIASGLDKHTLGDAQPLGYTHLDVAGSAETMSAVGWSLTRTTGSPVPALAGAFLL</sequence>
<keyword evidence="7" id="KW-1185">Reference proteome</keyword>
<keyword evidence="2" id="KW-0031">Aminopeptidase</keyword>
<dbReference type="InParanoid" id="A0A1X2HMU0"/>
<dbReference type="EMBL" id="MCGN01000002">
    <property type="protein sequence ID" value="ORZ00671.1"/>
    <property type="molecule type" value="Genomic_DNA"/>
</dbReference>
<dbReference type="InterPro" id="IPR011356">
    <property type="entry name" value="Leucine_aapep/pepB"/>
</dbReference>
<dbReference type="PANTHER" id="PTHR11963">
    <property type="entry name" value="LEUCINE AMINOPEPTIDASE-RELATED"/>
    <property type="match status" value="1"/>
</dbReference>
<protein>
    <recommendedName>
        <fullName evidence="5">Cytosol aminopeptidase domain-containing protein</fullName>
    </recommendedName>
</protein>
<dbReference type="GO" id="GO:0070006">
    <property type="term" value="F:metalloaminopeptidase activity"/>
    <property type="evidence" value="ECO:0007669"/>
    <property type="project" value="InterPro"/>
</dbReference>
<evidence type="ECO:0000313" key="6">
    <source>
        <dbReference type="EMBL" id="ORZ00671.1"/>
    </source>
</evidence>
<dbReference type="GO" id="GO:0006508">
    <property type="term" value="P:proteolysis"/>
    <property type="evidence" value="ECO:0007669"/>
    <property type="project" value="UniProtKB-KW"/>
</dbReference>
<proteinExistence type="inferred from homology"/>
<keyword evidence="3" id="KW-0645">Protease</keyword>
<accession>A0A1X2HMU0</accession>